<evidence type="ECO:0000313" key="1">
    <source>
        <dbReference type="EMBL" id="CDW23518.1"/>
    </source>
</evidence>
<sequence>MTHKTIYNVKKMPDHKDAKERNTIFREKPIINVDAFKDAPDLVLGRLQPHNIHVHRRFKRQPVILGPGKTSTTATLSCSKMALTLTLQKYSALLS</sequence>
<proteinExistence type="predicted"/>
<protein>
    <submittedName>
        <fullName evidence="1">Uncharacterized protein</fullName>
    </submittedName>
</protein>
<dbReference type="AlphaFoldDB" id="A0A0K2TBY5"/>
<reference evidence="1" key="1">
    <citation type="submission" date="2014-05" db="EMBL/GenBank/DDBJ databases">
        <authorList>
            <person name="Chronopoulou M."/>
        </authorList>
    </citation>
    <scope>NUCLEOTIDE SEQUENCE</scope>
    <source>
        <tissue evidence="1">Whole organism</tissue>
    </source>
</reference>
<accession>A0A0K2TBY5</accession>
<organism evidence="1">
    <name type="scientific">Lepeophtheirus salmonis</name>
    <name type="common">Salmon louse</name>
    <name type="synonym">Caligus salmonis</name>
    <dbReference type="NCBI Taxonomy" id="72036"/>
    <lineage>
        <taxon>Eukaryota</taxon>
        <taxon>Metazoa</taxon>
        <taxon>Ecdysozoa</taxon>
        <taxon>Arthropoda</taxon>
        <taxon>Crustacea</taxon>
        <taxon>Multicrustacea</taxon>
        <taxon>Hexanauplia</taxon>
        <taxon>Copepoda</taxon>
        <taxon>Siphonostomatoida</taxon>
        <taxon>Caligidae</taxon>
        <taxon>Lepeophtheirus</taxon>
    </lineage>
</organism>
<name>A0A0K2TBY5_LEPSM</name>
<dbReference type="EMBL" id="HACA01006157">
    <property type="protein sequence ID" value="CDW23518.1"/>
    <property type="molecule type" value="Transcribed_RNA"/>
</dbReference>